<dbReference type="EMBL" id="QGUI01000391">
    <property type="protein sequence ID" value="PZM96386.1"/>
    <property type="molecule type" value="Genomic_DNA"/>
</dbReference>
<comment type="similarity">
    <text evidence="3 12">Belongs to the glycosyl hydrolase 25 family.</text>
</comment>
<dbReference type="FunFam" id="3.20.20.80:FF:000060">
    <property type="entry name" value="Lysozyme M1"/>
    <property type="match status" value="1"/>
</dbReference>
<evidence type="ECO:0000256" key="8">
    <source>
        <dbReference type="ARBA" id="ARBA00022801"/>
    </source>
</evidence>
<dbReference type="GO" id="GO:0003796">
    <property type="term" value="F:lysozyme activity"/>
    <property type="evidence" value="ECO:0007669"/>
    <property type="project" value="UniProtKB-EC"/>
</dbReference>
<dbReference type="AlphaFoldDB" id="A0A2W4LL41"/>
<dbReference type="GO" id="GO:0016998">
    <property type="term" value="P:cell wall macromolecule catabolic process"/>
    <property type="evidence" value="ECO:0007669"/>
    <property type="project" value="InterPro"/>
</dbReference>
<dbReference type="Proteomes" id="UP000249324">
    <property type="component" value="Unassembled WGS sequence"/>
</dbReference>
<dbReference type="GO" id="GO:0005576">
    <property type="term" value="C:extracellular region"/>
    <property type="evidence" value="ECO:0007669"/>
    <property type="project" value="UniProtKB-SubCell"/>
</dbReference>
<keyword evidence="6" id="KW-0929">Antimicrobial</keyword>
<evidence type="ECO:0000256" key="5">
    <source>
        <dbReference type="ARBA" id="ARBA00022525"/>
    </source>
</evidence>
<dbReference type="GO" id="GO:0042742">
    <property type="term" value="P:defense response to bacterium"/>
    <property type="evidence" value="ECO:0007669"/>
    <property type="project" value="UniProtKB-KW"/>
</dbReference>
<keyword evidence="9" id="KW-1015">Disulfide bond</keyword>
<dbReference type="STRING" id="1111738.GCA_000427905_03253"/>
<evidence type="ECO:0000256" key="3">
    <source>
        <dbReference type="ARBA" id="ARBA00010646"/>
    </source>
</evidence>
<organism evidence="14">
    <name type="scientific">Thermocrispum agreste</name>
    <dbReference type="NCBI Taxonomy" id="37925"/>
    <lineage>
        <taxon>Bacteria</taxon>
        <taxon>Bacillati</taxon>
        <taxon>Actinomycetota</taxon>
        <taxon>Actinomycetes</taxon>
        <taxon>Pseudonocardiales</taxon>
        <taxon>Pseudonocardiaceae</taxon>
        <taxon>Thermocrispum</taxon>
    </lineage>
</organism>
<sequence>MDPYANADEHYAGSQIAKYEGGLHGKPPKLHRPLGNDVSGWQGEVNWYLVSEKGAKFSYVKATEGTGYRNPHFSQQYDGAARAGLIRGAYHFARPDLSGGGTQAKFFVRHGGQWRNDGRTLPGALDMEYNPYGTDKCYGLTQRQMRSWIRAFVRVYADRTGRLPVIYTSTSWWKLCTGNSGAFAHSPLWIARYNTYIGALPKGWERHTFWQFSDSGSLPGDQNYFHSSMRTLRRLATGW</sequence>
<dbReference type="SMART" id="SM00641">
    <property type="entry name" value="Glyco_25"/>
    <property type="match status" value="1"/>
</dbReference>
<keyword evidence="10 12" id="KW-0326">Glycosidase</keyword>
<reference evidence="14" key="2">
    <citation type="submission" date="2018-05" db="EMBL/GenBank/DDBJ databases">
        <authorList>
            <person name="Lanie J.A."/>
            <person name="Ng W.-L."/>
            <person name="Kazmierczak K.M."/>
            <person name="Andrzejewski T.M."/>
            <person name="Davidsen T.M."/>
            <person name="Wayne K.J."/>
            <person name="Tettelin H."/>
            <person name="Glass J.I."/>
            <person name="Rusch D."/>
            <person name="Podicherti R."/>
            <person name="Tsui H.-C.T."/>
            <person name="Winkler M.E."/>
        </authorList>
    </citation>
    <scope>NUCLEOTIDE SEQUENCE</scope>
    <source>
        <strain evidence="14">ZC4RG45</strain>
    </source>
</reference>
<evidence type="ECO:0000256" key="4">
    <source>
        <dbReference type="ARBA" id="ARBA00012732"/>
    </source>
</evidence>
<dbReference type="Gene3D" id="3.20.20.80">
    <property type="entry name" value="Glycosidases"/>
    <property type="match status" value="1"/>
</dbReference>
<dbReference type="EC" id="3.2.1.17" evidence="4 12"/>
<dbReference type="InterPro" id="IPR002053">
    <property type="entry name" value="Glyco_hydro_25"/>
</dbReference>
<dbReference type="GO" id="GO:0031640">
    <property type="term" value="P:killing of cells of another organism"/>
    <property type="evidence" value="ECO:0007669"/>
    <property type="project" value="UniProtKB-KW"/>
</dbReference>
<comment type="caution">
    <text evidence="14">The sequence shown here is derived from an EMBL/GenBank/DDBJ whole genome shotgun (WGS) entry which is preliminary data.</text>
</comment>
<dbReference type="Pfam" id="PF01183">
    <property type="entry name" value="Glyco_hydro_25"/>
    <property type="match status" value="1"/>
</dbReference>
<comment type="subcellular location">
    <subcellularLocation>
        <location evidence="2">Secreted</location>
    </subcellularLocation>
</comment>
<dbReference type="PROSITE" id="PS51904">
    <property type="entry name" value="GLYCOSYL_HYDROL_F25_2"/>
    <property type="match status" value="1"/>
</dbReference>
<evidence type="ECO:0000256" key="9">
    <source>
        <dbReference type="ARBA" id="ARBA00023157"/>
    </source>
</evidence>
<comment type="function">
    <text evidence="11">This enzyme has both lysozyme (acetylmuramidase) and diacetylmuramidase activities.</text>
</comment>
<reference evidence="13" key="1">
    <citation type="submission" date="2018-05" db="EMBL/GenBank/DDBJ databases">
        <authorList>
            <person name="Moura L."/>
            <person name="Setubal J.C."/>
        </authorList>
    </citation>
    <scope>NUCLEOTIDE SEQUENCE</scope>
    <source>
        <strain evidence="13">ZC4RG45</strain>
    </source>
</reference>
<keyword evidence="8 12" id="KW-0378">Hydrolase</keyword>
<evidence type="ECO:0000256" key="6">
    <source>
        <dbReference type="ARBA" id="ARBA00022529"/>
    </source>
</evidence>
<comment type="catalytic activity">
    <reaction evidence="1 12">
        <text>Hydrolysis of (1-&gt;4)-beta-linkages between N-acetylmuramic acid and N-acetyl-D-glucosamine residues in a peptidoglycan and between N-acetyl-D-glucosamine residues in chitodextrins.</text>
        <dbReference type="EC" id="3.2.1.17"/>
    </reaction>
</comment>
<evidence type="ECO:0000256" key="1">
    <source>
        <dbReference type="ARBA" id="ARBA00000632"/>
    </source>
</evidence>
<evidence type="ECO:0000256" key="11">
    <source>
        <dbReference type="ARBA" id="ARBA00055588"/>
    </source>
</evidence>
<dbReference type="PROSITE" id="PS00953">
    <property type="entry name" value="GLYCOSYL_HYDROL_F25_1"/>
    <property type="match status" value="1"/>
</dbReference>
<accession>A0A2W4LL41</accession>
<keyword evidence="5" id="KW-0964">Secreted</keyword>
<evidence type="ECO:0000256" key="10">
    <source>
        <dbReference type="ARBA" id="ARBA00023295"/>
    </source>
</evidence>
<evidence type="ECO:0000313" key="15">
    <source>
        <dbReference type="Proteomes" id="UP000249324"/>
    </source>
</evidence>
<dbReference type="GO" id="GO:0009253">
    <property type="term" value="P:peptidoglycan catabolic process"/>
    <property type="evidence" value="ECO:0007669"/>
    <property type="project" value="InterPro"/>
</dbReference>
<evidence type="ECO:0000313" key="14">
    <source>
        <dbReference type="EMBL" id="PZM96386.1"/>
    </source>
</evidence>
<dbReference type="InterPro" id="IPR018077">
    <property type="entry name" value="Glyco_hydro_fam25_subgr"/>
</dbReference>
<reference evidence="13" key="4">
    <citation type="submission" date="2023-08" db="EMBL/GenBank/DDBJ databases">
        <authorList>
            <person name="Guima S.E.S."/>
            <person name="Martins L.F."/>
            <person name="Silva A.M."/>
            <person name="Setubal J.C."/>
        </authorList>
    </citation>
    <scope>NUCLEOTIDE SEQUENCE</scope>
    <source>
        <strain evidence="13">ZC4RG45</strain>
    </source>
</reference>
<evidence type="ECO:0000256" key="7">
    <source>
        <dbReference type="ARBA" id="ARBA00022638"/>
    </source>
</evidence>
<dbReference type="PANTHER" id="PTHR34135:SF2">
    <property type="entry name" value="LYSOZYME"/>
    <property type="match status" value="1"/>
</dbReference>
<dbReference type="SUPFAM" id="SSF51445">
    <property type="entry name" value="(Trans)glycosidases"/>
    <property type="match status" value="1"/>
</dbReference>
<proteinExistence type="inferred from homology"/>
<name>A0A2W4LL41_9PSEU</name>
<gene>
    <name evidence="13" type="ORF">DIU77_002565</name>
    <name evidence="14" type="ORF">DIU77_10850</name>
</gene>
<evidence type="ECO:0000256" key="2">
    <source>
        <dbReference type="ARBA" id="ARBA00004613"/>
    </source>
</evidence>
<reference evidence="13 15" key="3">
    <citation type="journal article" date="2021" name="BMC Genomics">
        <title>Genome-resolved metagenome and metatranscriptome analyses of thermophilic composting reveal key bacterial players and their metabolic interactions.</title>
        <authorList>
            <person name="Braga L.P.P."/>
            <person name="Pereira R.V."/>
            <person name="Martins L.F."/>
            <person name="Moura L.M.S."/>
            <person name="Sanchez F.B."/>
            <person name="Patane J.S.L."/>
            <person name="da Silva A.M."/>
            <person name="Setubal J.C."/>
        </authorList>
    </citation>
    <scope>NUCLEOTIDE SEQUENCE [LARGE SCALE GENOMIC DNA]</scope>
    <source>
        <strain evidence="13">ZC4RG45</strain>
    </source>
</reference>
<protein>
    <recommendedName>
        <fullName evidence="4 12">Lysozyme</fullName>
        <ecNumber evidence="4 12">3.2.1.17</ecNumber>
    </recommendedName>
</protein>
<dbReference type="CDD" id="cd06412">
    <property type="entry name" value="GH25_CH-type"/>
    <property type="match status" value="1"/>
</dbReference>
<dbReference type="GO" id="GO:0016052">
    <property type="term" value="P:carbohydrate catabolic process"/>
    <property type="evidence" value="ECO:0007669"/>
    <property type="project" value="TreeGrafter"/>
</dbReference>
<evidence type="ECO:0000313" key="13">
    <source>
        <dbReference type="EMBL" id="MFO7191111.1"/>
    </source>
</evidence>
<dbReference type="InterPro" id="IPR017853">
    <property type="entry name" value="GH"/>
</dbReference>
<evidence type="ECO:0000256" key="12">
    <source>
        <dbReference type="RuleBase" id="RU361176"/>
    </source>
</evidence>
<dbReference type="InterPro" id="IPR008270">
    <property type="entry name" value="Glyco_hydro_25_AS"/>
</dbReference>
<dbReference type="PANTHER" id="PTHR34135">
    <property type="entry name" value="LYSOZYME"/>
    <property type="match status" value="1"/>
</dbReference>
<keyword evidence="7" id="KW-0081">Bacteriolytic enzyme</keyword>
<dbReference type="EMBL" id="QGUI02000016">
    <property type="protein sequence ID" value="MFO7191111.1"/>
    <property type="molecule type" value="Genomic_DNA"/>
</dbReference>